<evidence type="ECO:0000313" key="17">
    <source>
        <dbReference type="Proteomes" id="UP000288216"/>
    </source>
</evidence>
<comment type="subcellular location">
    <subcellularLocation>
        <location evidence="2">Cytoplasm</location>
    </subcellularLocation>
    <subcellularLocation>
        <location evidence="1">Nucleus</location>
    </subcellularLocation>
</comment>
<dbReference type="GO" id="GO:0005634">
    <property type="term" value="C:nucleus"/>
    <property type="evidence" value="ECO:0007669"/>
    <property type="project" value="UniProtKB-SubCell"/>
</dbReference>
<keyword evidence="7" id="KW-0007">Acetylation</keyword>
<evidence type="ECO:0000259" key="15">
    <source>
        <dbReference type="PROSITE" id="PS50102"/>
    </source>
</evidence>
<keyword evidence="3" id="KW-0963">Cytoplasm</keyword>
<evidence type="ECO:0000256" key="7">
    <source>
        <dbReference type="ARBA" id="ARBA00022990"/>
    </source>
</evidence>
<evidence type="ECO:0000256" key="10">
    <source>
        <dbReference type="ARBA" id="ARBA00066243"/>
    </source>
</evidence>
<evidence type="ECO:0000256" key="12">
    <source>
        <dbReference type="ARBA" id="ARBA00076009"/>
    </source>
</evidence>
<comment type="subunit">
    <text evidence="10">Interacts with PTBP1, RAVER2, VCL and ACTN1. Part of a complex containing RAVER1, VCL and ACTN1.</text>
</comment>
<dbReference type="SUPFAM" id="SSF54928">
    <property type="entry name" value="RNA-binding domain, RBD"/>
    <property type="match status" value="2"/>
</dbReference>
<accession>A0A401NV98</accession>
<comment type="function">
    <text evidence="9">Cooperates with PTBP1 to modulate regulated alternative splicing events. Promotes exon skipping. Cooperates with PTBP1 to modulate switching between mutually exclusive exons during maturation of the TPM1 pre-mRNA.</text>
</comment>
<evidence type="ECO:0000256" key="9">
    <source>
        <dbReference type="ARBA" id="ARBA00058259"/>
    </source>
</evidence>
<dbReference type="FunFam" id="3.30.70.330:FF:000100">
    <property type="entry name" value="Putative ribonucleoprotein PTB-binding 1"/>
    <property type="match status" value="1"/>
</dbReference>
<comment type="caution">
    <text evidence="16">The sequence shown here is derived from an EMBL/GenBank/DDBJ whole genome shotgun (WGS) entry which is preliminary data.</text>
</comment>
<evidence type="ECO:0000313" key="16">
    <source>
        <dbReference type="EMBL" id="GCB64774.1"/>
    </source>
</evidence>
<keyword evidence="17" id="KW-1185">Reference proteome</keyword>
<organism evidence="16 17">
    <name type="scientific">Scyliorhinus torazame</name>
    <name type="common">Cloudy catshark</name>
    <name type="synonym">Catulus torazame</name>
    <dbReference type="NCBI Taxonomy" id="75743"/>
    <lineage>
        <taxon>Eukaryota</taxon>
        <taxon>Metazoa</taxon>
        <taxon>Chordata</taxon>
        <taxon>Craniata</taxon>
        <taxon>Vertebrata</taxon>
        <taxon>Chondrichthyes</taxon>
        <taxon>Elasmobranchii</taxon>
        <taxon>Galeomorphii</taxon>
        <taxon>Galeoidea</taxon>
        <taxon>Carcharhiniformes</taxon>
        <taxon>Scyliorhinidae</taxon>
        <taxon>Scyliorhinus</taxon>
    </lineage>
</organism>
<proteinExistence type="predicted"/>
<dbReference type="PANTHER" id="PTHR48025:SF1">
    <property type="entry name" value="RRM DOMAIN-CONTAINING PROTEIN"/>
    <property type="match status" value="1"/>
</dbReference>
<evidence type="ECO:0000256" key="11">
    <source>
        <dbReference type="ARBA" id="ARBA00072395"/>
    </source>
</evidence>
<evidence type="ECO:0000256" key="1">
    <source>
        <dbReference type="ARBA" id="ARBA00004123"/>
    </source>
</evidence>
<feature type="domain" description="RRM" evidence="15">
    <location>
        <begin position="48"/>
        <end position="119"/>
    </location>
</feature>
<evidence type="ECO:0000256" key="14">
    <source>
        <dbReference type="SAM" id="MobiDB-lite"/>
    </source>
</evidence>
<dbReference type="InterPro" id="IPR050502">
    <property type="entry name" value="Euk_RNA-bind_prot"/>
</dbReference>
<dbReference type="InterPro" id="IPR035979">
    <property type="entry name" value="RBD_domain_sf"/>
</dbReference>
<dbReference type="GO" id="GO:0005737">
    <property type="term" value="C:cytoplasm"/>
    <property type="evidence" value="ECO:0007669"/>
    <property type="project" value="UniProtKB-SubCell"/>
</dbReference>
<name>A0A401NV98_SCYTO</name>
<keyword evidence="4" id="KW-0597">Phosphoprotein</keyword>
<dbReference type="PANTHER" id="PTHR48025">
    <property type="entry name" value="OS02G0815200 PROTEIN"/>
    <property type="match status" value="1"/>
</dbReference>
<dbReference type="PROSITE" id="PS50102">
    <property type="entry name" value="RRM"/>
    <property type="match status" value="2"/>
</dbReference>
<feature type="domain" description="RRM" evidence="15">
    <location>
        <begin position="121"/>
        <end position="199"/>
    </location>
</feature>
<evidence type="ECO:0000256" key="2">
    <source>
        <dbReference type="ARBA" id="ARBA00004496"/>
    </source>
</evidence>
<evidence type="ECO:0000256" key="3">
    <source>
        <dbReference type="ARBA" id="ARBA00022490"/>
    </source>
</evidence>
<keyword evidence="6 13" id="KW-0694">RNA-binding</keyword>
<feature type="region of interest" description="Disordered" evidence="14">
    <location>
        <begin position="1"/>
        <end position="34"/>
    </location>
</feature>
<dbReference type="EMBL" id="BFAA01000061">
    <property type="protein sequence ID" value="GCB64774.1"/>
    <property type="molecule type" value="Genomic_DNA"/>
</dbReference>
<dbReference type="InterPro" id="IPR000504">
    <property type="entry name" value="RRM_dom"/>
</dbReference>
<dbReference type="GO" id="GO:0003729">
    <property type="term" value="F:mRNA binding"/>
    <property type="evidence" value="ECO:0007669"/>
    <property type="project" value="TreeGrafter"/>
</dbReference>
<evidence type="ECO:0000256" key="5">
    <source>
        <dbReference type="ARBA" id="ARBA00022737"/>
    </source>
</evidence>
<feature type="compositionally biased region" description="Polar residues" evidence="14">
    <location>
        <begin position="731"/>
        <end position="740"/>
    </location>
</feature>
<dbReference type="SMART" id="SM00360">
    <property type="entry name" value="RRM"/>
    <property type="match status" value="3"/>
</dbReference>
<dbReference type="STRING" id="75743.A0A401NV98"/>
<evidence type="ECO:0000256" key="13">
    <source>
        <dbReference type="PROSITE-ProRule" id="PRU00176"/>
    </source>
</evidence>
<keyword evidence="8" id="KW-0539">Nucleus</keyword>
<evidence type="ECO:0000256" key="4">
    <source>
        <dbReference type="ARBA" id="ARBA00022553"/>
    </source>
</evidence>
<evidence type="ECO:0000256" key="6">
    <source>
        <dbReference type="ARBA" id="ARBA00022884"/>
    </source>
</evidence>
<protein>
    <recommendedName>
        <fullName evidence="11">Ribonucleoprotein PTB-binding 1</fullName>
    </recommendedName>
    <alternativeName>
        <fullName evidence="12">Protein raver-1</fullName>
    </alternativeName>
</protein>
<sequence length="784" mass="85163">MAAIPYSQAAMGSVFPSPQGEERELPTLDPEEVERRLQRTRRELSNRRKILVKNLRTDSSSQEVHELLKDYELKYCYVDKNKGTAFVTLLNGEQAQDAIHKFHKFSFQGREISVQLQPTDTLLCITQLPLSYTQQQFEELVRLYGNLERCFLVYNETTGHSKGYGFVEYMKKDSAARAKSELMGKQLGPCILYVQWTDVDHLSADFLHSKCLCIDKIPHDYKDATELTQLFSQKFAPVFCQLAQASGSHPSFAVAEYETADQTEYVQRSTDGIFIGGIQARVSFCAPGPAGRCTLAALIAAQRLLLNSRKGLLPEPSPLQIINSLGNPAALPLLLRPYFQGHAGKKSVLGNTGNLPVLPNPVLTATLLQMNQTQNAVLGNGLFQNLLRMQVAQQQQLLLSKENPAINNKPGLLGDPSILLQAALGLGPATMLNPGKGILADSPKGISVPALPVEFAKAAAQPPLGILPFHSNQKLLGQDTTEQKALLEKSSIVIGPPPVSASVAQAHLQGIPNSILGSLITSHQKQHIQPNASMSGAAWSSAASNQTSLLGIPPPDLKMPNNPYLNFCNILPNLNLPVGNVTKHTPGQQHAGILEYMLNPAISRAVTAPELLQTSASQYTFDCYPEYASSCGEYSQDTMQQWYPNYVPSHSSSETFVAGCEKEQSENTSINTNVDYSMAVQVVPSYYAANQTYFPGSMQSGQTNKGSPCATAQQSLAPGAGILGPAPVGNPMTNFKSPVTGQKRASSYLLPSPEVSPDGGYVGQHSQGLGGHYADSYYKKKRIF</sequence>
<gene>
    <name evidence="16" type="ORF">scyTo_0000327</name>
</gene>
<dbReference type="Proteomes" id="UP000288216">
    <property type="component" value="Unassembled WGS sequence"/>
</dbReference>
<reference evidence="16 17" key="1">
    <citation type="journal article" date="2018" name="Nat. Ecol. Evol.">
        <title>Shark genomes provide insights into elasmobranch evolution and the origin of vertebrates.</title>
        <authorList>
            <person name="Hara Y"/>
            <person name="Yamaguchi K"/>
            <person name="Onimaru K"/>
            <person name="Kadota M"/>
            <person name="Koyanagi M"/>
            <person name="Keeley SD"/>
            <person name="Tatsumi K"/>
            <person name="Tanaka K"/>
            <person name="Motone F"/>
            <person name="Kageyama Y"/>
            <person name="Nozu R"/>
            <person name="Adachi N"/>
            <person name="Nishimura O"/>
            <person name="Nakagawa R"/>
            <person name="Tanegashima C"/>
            <person name="Kiyatake I"/>
            <person name="Matsumoto R"/>
            <person name="Murakumo K"/>
            <person name="Nishida K"/>
            <person name="Terakita A"/>
            <person name="Kuratani S"/>
            <person name="Sato K"/>
            <person name="Hyodo S Kuraku.S."/>
        </authorList>
    </citation>
    <scope>NUCLEOTIDE SEQUENCE [LARGE SCALE GENOMIC DNA]</scope>
</reference>
<dbReference type="Pfam" id="PF00076">
    <property type="entry name" value="RRM_1"/>
    <property type="match status" value="2"/>
</dbReference>
<evidence type="ECO:0000256" key="8">
    <source>
        <dbReference type="ARBA" id="ARBA00023242"/>
    </source>
</evidence>
<dbReference type="FunFam" id="3.30.70.330:FF:000125">
    <property type="entry name" value="Putative ribonucleoprotein PTB-binding 1"/>
    <property type="match status" value="1"/>
</dbReference>
<dbReference type="InterPro" id="IPR012677">
    <property type="entry name" value="Nucleotide-bd_a/b_plait_sf"/>
</dbReference>
<keyword evidence="5" id="KW-0677">Repeat</keyword>
<dbReference type="OrthoDB" id="639027at2759"/>
<dbReference type="AlphaFoldDB" id="A0A401NV98"/>
<feature type="region of interest" description="Disordered" evidence="14">
    <location>
        <begin position="720"/>
        <end position="740"/>
    </location>
</feature>
<dbReference type="OMA" id="FADQHSQ"/>
<dbReference type="FunFam" id="3.30.70.330:FF:000116">
    <property type="entry name" value="Putative ribonucleoprotein PTB-binding 1"/>
    <property type="match status" value="1"/>
</dbReference>
<dbReference type="Gene3D" id="3.30.70.330">
    <property type="match status" value="3"/>
</dbReference>